<keyword evidence="1" id="KW-0175">Coiled coil</keyword>
<proteinExistence type="predicted"/>
<dbReference type="Gene3D" id="1.25.40.10">
    <property type="entry name" value="Tetratricopeptide repeat domain"/>
    <property type="match status" value="1"/>
</dbReference>
<feature type="non-terminal residue" evidence="2">
    <location>
        <position position="1"/>
    </location>
</feature>
<evidence type="ECO:0000313" key="3">
    <source>
        <dbReference type="Proteomes" id="UP001432027"/>
    </source>
</evidence>
<reference evidence="2" key="1">
    <citation type="submission" date="2023-10" db="EMBL/GenBank/DDBJ databases">
        <title>Genome assembly of Pristionchus species.</title>
        <authorList>
            <person name="Yoshida K."/>
            <person name="Sommer R.J."/>
        </authorList>
    </citation>
    <scope>NUCLEOTIDE SEQUENCE</scope>
    <source>
        <strain evidence="2">RS0144</strain>
    </source>
</reference>
<gene>
    <name evidence="2" type="ORF">PENTCL1PPCAC_29925</name>
</gene>
<accession>A0AAV5UKY0</accession>
<dbReference type="Proteomes" id="UP001432027">
    <property type="component" value="Unassembled WGS sequence"/>
</dbReference>
<sequence length="180" mass="20787">HRGETREAIHLMEDLETISMDDKQRLRLIEFKSLAMMKEGTFDPSPISKLLEETSNHDAAAKLSFILAQYYISSGNVESALKMVKKSLGIAKRMEDFPLQVSSLILLSQIYELHYDSESALSLLEHSIQLPKISFKDKFQILHRISFLLEDLNRLDEAIERMEEAEKMSEERGNERGRDK</sequence>
<dbReference type="EMBL" id="BTSX01000006">
    <property type="protein sequence ID" value="GMT07751.1"/>
    <property type="molecule type" value="Genomic_DNA"/>
</dbReference>
<protein>
    <recommendedName>
        <fullName evidence="4">Epsilon-coat protein</fullName>
    </recommendedName>
</protein>
<organism evidence="2 3">
    <name type="scientific">Pristionchus entomophagus</name>
    <dbReference type="NCBI Taxonomy" id="358040"/>
    <lineage>
        <taxon>Eukaryota</taxon>
        <taxon>Metazoa</taxon>
        <taxon>Ecdysozoa</taxon>
        <taxon>Nematoda</taxon>
        <taxon>Chromadorea</taxon>
        <taxon>Rhabditida</taxon>
        <taxon>Rhabditina</taxon>
        <taxon>Diplogasteromorpha</taxon>
        <taxon>Diplogasteroidea</taxon>
        <taxon>Neodiplogasteridae</taxon>
        <taxon>Pristionchus</taxon>
    </lineage>
</organism>
<dbReference type="Pfam" id="PF13181">
    <property type="entry name" value="TPR_8"/>
    <property type="match status" value="1"/>
</dbReference>
<dbReference type="InterPro" id="IPR019734">
    <property type="entry name" value="TPR_rpt"/>
</dbReference>
<feature type="coiled-coil region" evidence="1">
    <location>
        <begin position="145"/>
        <end position="175"/>
    </location>
</feature>
<keyword evidence="3" id="KW-1185">Reference proteome</keyword>
<evidence type="ECO:0000313" key="2">
    <source>
        <dbReference type="EMBL" id="GMT07751.1"/>
    </source>
</evidence>
<dbReference type="InterPro" id="IPR011990">
    <property type="entry name" value="TPR-like_helical_dom_sf"/>
</dbReference>
<feature type="non-terminal residue" evidence="2">
    <location>
        <position position="180"/>
    </location>
</feature>
<name>A0AAV5UKY0_9BILA</name>
<evidence type="ECO:0008006" key="4">
    <source>
        <dbReference type="Google" id="ProtNLM"/>
    </source>
</evidence>
<dbReference type="AlphaFoldDB" id="A0AAV5UKY0"/>
<evidence type="ECO:0000256" key="1">
    <source>
        <dbReference type="SAM" id="Coils"/>
    </source>
</evidence>
<comment type="caution">
    <text evidence="2">The sequence shown here is derived from an EMBL/GenBank/DDBJ whole genome shotgun (WGS) entry which is preliminary data.</text>
</comment>
<dbReference type="SUPFAM" id="SSF48452">
    <property type="entry name" value="TPR-like"/>
    <property type="match status" value="1"/>
</dbReference>